<sequence>MDSKRFVPRSPNKRPEIYFISANESDSNVSSKIPQPPTLPLPSSPVTTTVQSADVTTPRTEVVHPARRIVVIRNTRHHQSDQGSVDLGEYGRPNSVEVSPAISHGNRSVYLIRRPIAPDSSNSIQFYQTVQEPLPTTPLEHTRTPTTTLEYSRTPTTTLEHTRTPTPPKEIVTSSNQPRSPSPRRSLSLRPKSSKRLPSPIQTETTQHYVPYLRRSRSKVRTPSPVRINSTRQIASSNRQRPPTVKQEELQDSDHQQSFATLYSLTTTTESDNPPSPVTVEHEQQAIQNHRTPTSKSLRRIKAASTRTKSAKSIVLINPDDQSIAIIENSYVQGEPIVPVVKYSQSIKQTQFYGRNDDQSSENLLKPSQWPGCLGCLSRHMCLIIVICFFIILIGLAGAGVSAYFLITDSSNDTIPKIVGIVVGGVLAIAALCFLYIVLGCIGSRDGYFTYNDNDRSIGGRAFALIPPSHPNAHLYIPRDYMKLVENNHSLSETQITTRSTSNIVNSRSSLRTPVSIKLYTQQQTMNRSNSLRDGLENKLNKDNITIEMPERLLIGREMSPRSREHSLNQFVKNIGHVVEDAKKRYNGDVPTKFIVQIDKNAE</sequence>
<feature type="transmembrane region" description="Helical" evidence="2">
    <location>
        <begin position="383"/>
        <end position="406"/>
    </location>
</feature>
<evidence type="ECO:0000313" key="3">
    <source>
        <dbReference type="EMBL" id="CAF0884184.1"/>
    </source>
</evidence>
<evidence type="ECO:0000256" key="1">
    <source>
        <dbReference type="SAM" id="MobiDB-lite"/>
    </source>
</evidence>
<dbReference type="AlphaFoldDB" id="A0A813YGX8"/>
<keyword evidence="2" id="KW-0812">Transmembrane</keyword>
<comment type="caution">
    <text evidence="3">The sequence shown here is derived from an EMBL/GenBank/DDBJ whole genome shotgun (WGS) entry which is preliminary data.</text>
</comment>
<organism evidence="3 5">
    <name type="scientific">Rotaria sordida</name>
    <dbReference type="NCBI Taxonomy" id="392033"/>
    <lineage>
        <taxon>Eukaryota</taxon>
        <taxon>Metazoa</taxon>
        <taxon>Spiralia</taxon>
        <taxon>Gnathifera</taxon>
        <taxon>Rotifera</taxon>
        <taxon>Eurotatoria</taxon>
        <taxon>Bdelloidea</taxon>
        <taxon>Philodinida</taxon>
        <taxon>Philodinidae</taxon>
        <taxon>Rotaria</taxon>
    </lineage>
</organism>
<proteinExistence type="predicted"/>
<accession>A0A813YGX8</accession>
<gene>
    <name evidence="4" type="ORF">OTI717_LOCUS13747</name>
    <name evidence="3" type="ORF">RFH988_LOCUS8131</name>
</gene>
<reference evidence="3" key="1">
    <citation type="submission" date="2021-02" db="EMBL/GenBank/DDBJ databases">
        <authorList>
            <person name="Nowell W R."/>
        </authorList>
    </citation>
    <scope>NUCLEOTIDE SEQUENCE</scope>
</reference>
<feature type="transmembrane region" description="Helical" evidence="2">
    <location>
        <begin position="418"/>
        <end position="439"/>
    </location>
</feature>
<feature type="compositionally biased region" description="Basic and acidic residues" evidence="1">
    <location>
        <begin position="246"/>
        <end position="255"/>
    </location>
</feature>
<feature type="compositionally biased region" description="Polar residues" evidence="1">
    <location>
        <begin position="22"/>
        <end position="33"/>
    </location>
</feature>
<dbReference type="EMBL" id="CAJOAX010001487">
    <property type="protein sequence ID" value="CAF3719780.1"/>
    <property type="molecule type" value="Genomic_DNA"/>
</dbReference>
<feature type="region of interest" description="Disordered" evidence="1">
    <location>
        <begin position="1"/>
        <end position="58"/>
    </location>
</feature>
<feature type="compositionally biased region" description="Polar residues" evidence="1">
    <location>
        <begin position="227"/>
        <end position="241"/>
    </location>
</feature>
<feature type="compositionally biased region" description="Low complexity" evidence="1">
    <location>
        <begin position="132"/>
        <end position="159"/>
    </location>
</feature>
<keyword evidence="2" id="KW-0472">Membrane</keyword>
<feature type="compositionally biased region" description="Polar residues" evidence="1">
    <location>
        <begin position="256"/>
        <end position="273"/>
    </location>
</feature>
<evidence type="ECO:0000313" key="5">
    <source>
        <dbReference type="Proteomes" id="UP000663882"/>
    </source>
</evidence>
<dbReference type="Proteomes" id="UP000663882">
    <property type="component" value="Unassembled WGS sequence"/>
</dbReference>
<evidence type="ECO:0000256" key="2">
    <source>
        <dbReference type="SAM" id="Phobius"/>
    </source>
</evidence>
<name>A0A813YGX8_9BILA</name>
<keyword evidence="2" id="KW-1133">Transmembrane helix</keyword>
<dbReference type="OrthoDB" id="10071197at2759"/>
<feature type="compositionally biased region" description="Low complexity" evidence="1">
    <location>
        <begin position="183"/>
        <end position="200"/>
    </location>
</feature>
<protein>
    <submittedName>
        <fullName evidence="3">Uncharacterized protein</fullName>
    </submittedName>
</protein>
<evidence type="ECO:0000313" key="4">
    <source>
        <dbReference type="EMBL" id="CAF3719780.1"/>
    </source>
</evidence>
<dbReference type="EMBL" id="CAJNOO010000269">
    <property type="protein sequence ID" value="CAF0884184.1"/>
    <property type="molecule type" value="Genomic_DNA"/>
</dbReference>
<feature type="compositionally biased region" description="Pro residues" evidence="1">
    <location>
        <begin position="34"/>
        <end position="43"/>
    </location>
</feature>
<dbReference type="Proteomes" id="UP000663823">
    <property type="component" value="Unassembled WGS sequence"/>
</dbReference>
<feature type="region of interest" description="Disordered" evidence="1">
    <location>
        <begin position="131"/>
        <end position="305"/>
    </location>
</feature>
<feature type="compositionally biased region" description="Polar residues" evidence="1">
    <location>
        <begin position="285"/>
        <end position="296"/>
    </location>
</feature>